<dbReference type="EMBL" id="JACRSQ010000031">
    <property type="protein sequence ID" value="MBC8544780.1"/>
    <property type="molecule type" value="Genomic_DNA"/>
</dbReference>
<comment type="caution">
    <text evidence="3">The sequence shown here is derived from an EMBL/GenBank/DDBJ whole genome shotgun (WGS) entry which is preliminary data.</text>
</comment>
<evidence type="ECO:0000313" key="3">
    <source>
        <dbReference type="EMBL" id="MBC8544780.1"/>
    </source>
</evidence>
<keyword evidence="4" id="KW-1185">Reference proteome</keyword>
<accession>A0A926DT29</accession>
<feature type="domain" description="PucR C-terminal helix-turn-helix" evidence="2">
    <location>
        <begin position="468"/>
        <end position="525"/>
    </location>
</feature>
<dbReference type="Proteomes" id="UP000657006">
    <property type="component" value="Unassembled WGS sequence"/>
</dbReference>
<dbReference type="InterPro" id="IPR025736">
    <property type="entry name" value="PucR_C-HTH_dom"/>
</dbReference>
<gene>
    <name evidence="3" type="ORF">H8730_14625</name>
</gene>
<dbReference type="InterPro" id="IPR012914">
    <property type="entry name" value="PucR_dom"/>
</dbReference>
<proteinExistence type="predicted"/>
<dbReference type="RefSeq" id="WP_249290078.1">
    <property type="nucleotide sequence ID" value="NZ_JACRSQ010000031.1"/>
</dbReference>
<name>A0A926DT29_9FIRM</name>
<dbReference type="InterPro" id="IPR051448">
    <property type="entry name" value="CdaR-like_regulators"/>
</dbReference>
<dbReference type="Pfam" id="PF07905">
    <property type="entry name" value="PucR"/>
    <property type="match status" value="1"/>
</dbReference>
<evidence type="ECO:0000259" key="2">
    <source>
        <dbReference type="Pfam" id="PF13556"/>
    </source>
</evidence>
<evidence type="ECO:0000313" key="4">
    <source>
        <dbReference type="Proteomes" id="UP000657006"/>
    </source>
</evidence>
<dbReference type="AlphaFoldDB" id="A0A926DT29"/>
<sequence length="531" mass="60059">MSVTVADVLQLPSLRLATVLGGHNGLNKIVSGISVLESVDPDDLNDSIFQRGEYAANELVITGFLNCIDDIDLQCANIQRLAEGGEVGIILFYVGAYLPSVDKRLIDLADQYDFVLIQMPTNNVKLRYGEVISDVTECMYCDRMKDESIVSEILARMAMLPEHQRTISAVLKMLSDRLLASVVLTDSMMNILNLAAWPRGLEDTIKNQPKEVFYDSCKKGETENLLLPGGRVYHETISPTINQKMELFLIKEGIPLSQTLIEQAADIVRLSFNIWSKSHGVVVISELIRAILQDDPIKMRRLADIFHIDISTIHVMWIVSGESGRSLQILRERAKALQEALYGCADTVFFDVYDNKLILFSSIPYSIKVIEEQIQPILMDIRKKDDTVSVFRSGNLQTTAEVREAYLWYEDYLADAKKIFPKRQWFTLGDIKFAKQCHETVDHGENYVNASITMLHTLHTGDDDWNAIDTLSVYLLDADMSVTRAAELLYVHKNTVKYRLNVIADRLGFRPNKMPDSIALYNAIAVQRLLR</sequence>
<dbReference type="PANTHER" id="PTHR33744">
    <property type="entry name" value="CARBOHYDRATE DIACID REGULATOR"/>
    <property type="match status" value="1"/>
</dbReference>
<dbReference type="PANTHER" id="PTHR33744:SF16">
    <property type="entry name" value="CARBOHYDRATE DIACID REGULATOR"/>
    <property type="match status" value="1"/>
</dbReference>
<reference evidence="3" key="1">
    <citation type="submission" date="2020-08" db="EMBL/GenBank/DDBJ databases">
        <title>Genome public.</title>
        <authorList>
            <person name="Liu C."/>
            <person name="Sun Q."/>
        </authorList>
    </citation>
    <scope>NUCLEOTIDE SEQUENCE</scope>
    <source>
        <strain evidence="3">NSJ-32</strain>
    </source>
</reference>
<protein>
    <submittedName>
        <fullName evidence="3">PucR family transcriptional regulator ligand-binding domain-containing protein</fullName>
    </submittedName>
</protein>
<feature type="domain" description="Purine catabolism PurC-like" evidence="1">
    <location>
        <begin position="7"/>
        <end position="137"/>
    </location>
</feature>
<organism evidence="3 4">
    <name type="scientific">Bianquea renquensis</name>
    <dbReference type="NCBI Taxonomy" id="2763661"/>
    <lineage>
        <taxon>Bacteria</taxon>
        <taxon>Bacillati</taxon>
        <taxon>Bacillota</taxon>
        <taxon>Clostridia</taxon>
        <taxon>Eubacteriales</taxon>
        <taxon>Bianqueaceae</taxon>
        <taxon>Bianquea</taxon>
    </lineage>
</organism>
<dbReference type="InterPro" id="IPR042070">
    <property type="entry name" value="PucR_C-HTH_sf"/>
</dbReference>
<dbReference type="Gene3D" id="1.10.10.2840">
    <property type="entry name" value="PucR C-terminal helix-turn-helix domain"/>
    <property type="match status" value="1"/>
</dbReference>
<dbReference type="Pfam" id="PF13556">
    <property type="entry name" value="HTH_30"/>
    <property type="match status" value="1"/>
</dbReference>
<evidence type="ECO:0000259" key="1">
    <source>
        <dbReference type="Pfam" id="PF07905"/>
    </source>
</evidence>